<dbReference type="InterPro" id="IPR002213">
    <property type="entry name" value="UDP_glucos_trans"/>
</dbReference>
<dbReference type="Gene3D" id="3.40.50.2000">
    <property type="entry name" value="Glycogen Phosphorylase B"/>
    <property type="match status" value="2"/>
</dbReference>
<accession>A0A154PMD7</accession>
<feature type="signal peptide" evidence="5">
    <location>
        <begin position="1"/>
        <end position="20"/>
    </location>
</feature>
<dbReference type="PANTHER" id="PTHR48043:SF145">
    <property type="entry name" value="FI06409P-RELATED"/>
    <property type="match status" value="1"/>
</dbReference>
<dbReference type="STRING" id="178035.A0A154PMD7"/>
<dbReference type="InterPro" id="IPR050271">
    <property type="entry name" value="UDP-glycosyltransferase"/>
</dbReference>
<keyword evidence="2" id="KW-0328">Glycosyltransferase</keyword>
<dbReference type="Proteomes" id="UP000076502">
    <property type="component" value="Unassembled WGS sequence"/>
</dbReference>
<reference evidence="6 7" key="1">
    <citation type="submission" date="2015-07" db="EMBL/GenBank/DDBJ databases">
        <title>The genome of Dufourea novaeangliae.</title>
        <authorList>
            <person name="Pan H."/>
            <person name="Kapheim K."/>
        </authorList>
    </citation>
    <scope>NUCLEOTIDE SEQUENCE [LARGE SCALE GENOMIC DNA]</scope>
    <source>
        <strain evidence="6">0120121106</strain>
        <tissue evidence="6">Whole body</tissue>
    </source>
</reference>
<keyword evidence="4" id="KW-0472">Membrane</keyword>
<comment type="similarity">
    <text evidence="1">Belongs to the UDP-glycosyltransferase family.</text>
</comment>
<dbReference type="OrthoDB" id="5835829at2759"/>
<dbReference type="PANTHER" id="PTHR48043">
    <property type="entry name" value="EG:EG0003.4 PROTEIN-RELATED"/>
    <property type="match status" value="1"/>
</dbReference>
<dbReference type="Pfam" id="PF00201">
    <property type="entry name" value="UDPGT"/>
    <property type="match status" value="1"/>
</dbReference>
<dbReference type="EMBL" id="KQ434978">
    <property type="protein sequence ID" value="KZC13026.1"/>
    <property type="molecule type" value="Genomic_DNA"/>
</dbReference>
<sequence>MRVYFLTLLALLACCHFGNGLRILGIFPLNGRSHFVMASRLMEELAERGHQVDVVSHFPRKTPMPNYKDLSIAGSLPQVVNNMDAKNVSQFNKMNFENIVQVAGISLCNLLSHKTLQDLINNPPKDPPYDVIVVEVFLSPCYLAFGEHLKVPVVAMMTSSFFDWLEDVTGNPHNPSFMPGLFSPYGQRMTFRERLMNTMLTTYVTMKINSLMQPMSETVKEHFGTDSSINEIYKTMSTVLVNSHHSLNGIRPHTTSVFEVGGLHINDKTTESLSPEVKKWLDESTHGCIYFTFGSMVRIESFPKETLDVFYTVFERIAPVRVLMKVAKKEDLPPGLPKNVMIQSWFSQVAVFKHKNVKAFISHGGLMSLQEATYYGIPIIGIPMFGDQHNNMRNADSLHIAVNLVSMQNVTVETLSYAIDKVLHDETYRTSMKKTSELFKDRPIKPIDLAVYVVEYTARHGNVLQSPVIELNWWQRNLLDVYGFLLACVVSVLAVLVLVLRKLTKLVFGCNSCTRKKKTKASESKKQK</sequence>
<name>A0A154PMD7_DUFNO</name>
<evidence type="ECO:0000256" key="4">
    <source>
        <dbReference type="SAM" id="Phobius"/>
    </source>
</evidence>
<evidence type="ECO:0000256" key="5">
    <source>
        <dbReference type="SAM" id="SignalP"/>
    </source>
</evidence>
<keyword evidence="3 6" id="KW-0808">Transferase</keyword>
<organism evidence="6 7">
    <name type="scientific">Dufourea novaeangliae</name>
    <name type="common">Sweat bee</name>
    <dbReference type="NCBI Taxonomy" id="178035"/>
    <lineage>
        <taxon>Eukaryota</taxon>
        <taxon>Metazoa</taxon>
        <taxon>Ecdysozoa</taxon>
        <taxon>Arthropoda</taxon>
        <taxon>Hexapoda</taxon>
        <taxon>Insecta</taxon>
        <taxon>Pterygota</taxon>
        <taxon>Neoptera</taxon>
        <taxon>Endopterygota</taxon>
        <taxon>Hymenoptera</taxon>
        <taxon>Apocrita</taxon>
        <taxon>Aculeata</taxon>
        <taxon>Apoidea</taxon>
        <taxon>Anthophila</taxon>
        <taxon>Halictidae</taxon>
        <taxon>Rophitinae</taxon>
        <taxon>Dufourea</taxon>
    </lineage>
</organism>
<dbReference type="GO" id="GO:0008194">
    <property type="term" value="F:UDP-glycosyltransferase activity"/>
    <property type="evidence" value="ECO:0007669"/>
    <property type="project" value="InterPro"/>
</dbReference>
<keyword evidence="5" id="KW-0732">Signal</keyword>
<evidence type="ECO:0000313" key="6">
    <source>
        <dbReference type="EMBL" id="KZC13026.1"/>
    </source>
</evidence>
<evidence type="ECO:0000256" key="2">
    <source>
        <dbReference type="ARBA" id="ARBA00022676"/>
    </source>
</evidence>
<keyword evidence="7" id="KW-1185">Reference proteome</keyword>
<dbReference type="OMA" id="QSWFPQI"/>
<evidence type="ECO:0000256" key="1">
    <source>
        <dbReference type="ARBA" id="ARBA00009995"/>
    </source>
</evidence>
<protein>
    <submittedName>
        <fullName evidence="6">UDP-glucuronosyltransferase 1-9</fullName>
    </submittedName>
</protein>
<keyword evidence="4" id="KW-1133">Transmembrane helix</keyword>
<proteinExistence type="inferred from homology"/>
<dbReference type="SUPFAM" id="SSF53756">
    <property type="entry name" value="UDP-Glycosyltransferase/glycogen phosphorylase"/>
    <property type="match status" value="1"/>
</dbReference>
<evidence type="ECO:0000256" key="3">
    <source>
        <dbReference type="ARBA" id="ARBA00022679"/>
    </source>
</evidence>
<dbReference type="AlphaFoldDB" id="A0A154PMD7"/>
<dbReference type="CDD" id="cd03784">
    <property type="entry name" value="GT1_Gtf-like"/>
    <property type="match status" value="1"/>
</dbReference>
<gene>
    <name evidence="6" type="ORF">WN55_04923</name>
</gene>
<evidence type="ECO:0000313" key="7">
    <source>
        <dbReference type="Proteomes" id="UP000076502"/>
    </source>
</evidence>
<feature type="chain" id="PRO_5007599682" evidence="5">
    <location>
        <begin position="21"/>
        <end position="528"/>
    </location>
</feature>
<feature type="transmembrane region" description="Helical" evidence="4">
    <location>
        <begin position="481"/>
        <end position="500"/>
    </location>
</feature>
<dbReference type="FunFam" id="3.40.50.2000:FF:000050">
    <property type="entry name" value="UDP-glucuronosyltransferase"/>
    <property type="match status" value="1"/>
</dbReference>
<keyword evidence="4" id="KW-0812">Transmembrane</keyword>